<evidence type="ECO:0000313" key="1">
    <source>
        <dbReference type="EMBL" id="TQD99747.1"/>
    </source>
</evidence>
<reference evidence="1 2" key="1">
    <citation type="journal article" date="2019" name="G3 (Bethesda)">
        <title>Sequencing of a Wild Apple (Malus baccata) Genome Unravels the Differences Between Cultivated and Wild Apple Species Regarding Disease Resistance and Cold Tolerance.</title>
        <authorList>
            <person name="Chen X."/>
        </authorList>
    </citation>
    <scope>NUCLEOTIDE SEQUENCE [LARGE SCALE GENOMIC DNA]</scope>
    <source>
        <strain evidence="2">cv. Shandingzi</strain>
        <tissue evidence="1">Leaves</tissue>
    </source>
</reference>
<dbReference type="Proteomes" id="UP000315295">
    <property type="component" value="Unassembled WGS sequence"/>
</dbReference>
<dbReference type="AlphaFoldDB" id="A0A540MLT7"/>
<comment type="caution">
    <text evidence="1">The sequence shown here is derived from an EMBL/GenBank/DDBJ whole genome shotgun (WGS) entry which is preliminary data.</text>
</comment>
<protein>
    <submittedName>
        <fullName evidence="1">Uncharacterized protein</fullName>
    </submittedName>
</protein>
<organism evidence="1 2">
    <name type="scientific">Malus baccata</name>
    <name type="common">Siberian crab apple</name>
    <name type="synonym">Pyrus baccata</name>
    <dbReference type="NCBI Taxonomy" id="106549"/>
    <lineage>
        <taxon>Eukaryota</taxon>
        <taxon>Viridiplantae</taxon>
        <taxon>Streptophyta</taxon>
        <taxon>Embryophyta</taxon>
        <taxon>Tracheophyta</taxon>
        <taxon>Spermatophyta</taxon>
        <taxon>Magnoliopsida</taxon>
        <taxon>eudicotyledons</taxon>
        <taxon>Gunneridae</taxon>
        <taxon>Pentapetalae</taxon>
        <taxon>rosids</taxon>
        <taxon>fabids</taxon>
        <taxon>Rosales</taxon>
        <taxon>Rosaceae</taxon>
        <taxon>Amygdaloideae</taxon>
        <taxon>Maleae</taxon>
        <taxon>Malus</taxon>
    </lineage>
</organism>
<name>A0A540MLT7_MALBA</name>
<accession>A0A540MLT7</accession>
<dbReference type="STRING" id="106549.A0A540MLT7"/>
<proteinExistence type="predicted"/>
<sequence length="170" mass="18891">MQRPICRFIGFYSLGRLPRVLELMSEQACPSIPGNLCDRTVSKSTCILAVKNYFYREALSLVADRQSGLSCVDSHSAPDRLPSLIGLGHPLGLCYFGLFGPERTREGNKFIVAEKPLKQTRRSFCAETADSVIEERKCRKEFAANGFFDESGNDNSSSNLLDGLFADVRI</sequence>
<gene>
    <name evidence="1" type="ORF">C1H46_014676</name>
</gene>
<keyword evidence="2" id="KW-1185">Reference proteome</keyword>
<dbReference type="EMBL" id="VIEB01000229">
    <property type="protein sequence ID" value="TQD99747.1"/>
    <property type="molecule type" value="Genomic_DNA"/>
</dbReference>
<evidence type="ECO:0000313" key="2">
    <source>
        <dbReference type="Proteomes" id="UP000315295"/>
    </source>
</evidence>